<dbReference type="AlphaFoldDB" id="A0A7J7N5P8"/>
<dbReference type="PROSITE" id="PS00587">
    <property type="entry name" value="GLYCOSYL_HYDROL_F17"/>
    <property type="match status" value="1"/>
</dbReference>
<evidence type="ECO:0000256" key="3">
    <source>
        <dbReference type="ARBA" id="ARBA00023295"/>
    </source>
</evidence>
<dbReference type="GO" id="GO:0004553">
    <property type="term" value="F:hydrolase activity, hydrolyzing O-glycosyl compounds"/>
    <property type="evidence" value="ECO:0007669"/>
    <property type="project" value="InterPro"/>
</dbReference>
<dbReference type="SUPFAM" id="SSF51445">
    <property type="entry name" value="(Trans)glycosidases"/>
    <property type="match status" value="1"/>
</dbReference>
<dbReference type="InterPro" id="IPR017853">
    <property type="entry name" value="GH"/>
</dbReference>
<dbReference type="InterPro" id="IPR044965">
    <property type="entry name" value="Glyco_hydro_17_plant"/>
</dbReference>
<keyword evidence="7" id="KW-1185">Reference proteome</keyword>
<dbReference type="Pfam" id="PF00332">
    <property type="entry name" value="Glyco_hydro_17"/>
    <property type="match status" value="1"/>
</dbReference>
<reference evidence="6 7" key="1">
    <citation type="journal article" date="2020" name="IScience">
        <title>Genome Sequencing of the Endangered Kingdonia uniflora (Circaeasteraceae, Ranunculales) Reveals Potential Mechanisms of Evolutionary Specialization.</title>
        <authorList>
            <person name="Sun Y."/>
            <person name="Deng T."/>
            <person name="Zhang A."/>
            <person name="Moore M.J."/>
            <person name="Landis J.B."/>
            <person name="Lin N."/>
            <person name="Zhang H."/>
            <person name="Zhang X."/>
            <person name="Huang J."/>
            <person name="Zhang X."/>
            <person name="Sun H."/>
            <person name="Wang H."/>
        </authorList>
    </citation>
    <scope>NUCLEOTIDE SEQUENCE [LARGE SCALE GENOMIC DNA]</scope>
    <source>
        <strain evidence="6">TB1705</strain>
        <tissue evidence="6">Leaf</tissue>
    </source>
</reference>
<evidence type="ECO:0000313" key="6">
    <source>
        <dbReference type="EMBL" id="KAF6162238.1"/>
    </source>
</evidence>
<sequence length="322" mass="35037">MIDVEAGIGVNYGMVGDNLPPPNQVISLLQSENITRVRLFAPNHDVLLALRGSGIEVVLGTLNEDLPRLGSDLSFAQNWVQTNVVPYVGNNVHFRYISAGNEVIPSELAENVLPAMKNLDLALKGVNLVIPVTTAISTAGLETSYPPSAGAFSENVIPIMGSIASFLAETNSPLLVNVYPYFAYIYNQGDIWLDYALLTSNQIIVRDGKLGYKYLFDAILDATYSALEKIGGGNINIVVSESGWPSEGNGNITTITNACTYNNNLIHHVLGITGTPKRPGKSIETYVFAIFNEDEKNPPGTERNFGLFYPNMTEVYHVNFGF</sequence>
<comment type="similarity">
    <text evidence="1 4">Belongs to the glycosyl hydrolase 17 family.</text>
</comment>
<dbReference type="InterPro" id="IPR000490">
    <property type="entry name" value="Glyco_hydro_17"/>
</dbReference>
<name>A0A7J7N5P8_9MAGN</name>
<evidence type="ECO:0000256" key="2">
    <source>
        <dbReference type="ARBA" id="ARBA00022801"/>
    </source>
</evidence>
<evidence type="ECO:0000313" key="7">
    <source>
        <dbReference type="Proteomes" id="UP000541444"/>
    </source>
</evidence>
<keyword evidence="2 5" id="KW-0378">Hydrolase</keyword>
<keyword evidence="3 5" id="KW-0326">Glycosidase</keyword>
<comment type="caution">
    <text evidence="6">The sequence shown here is derived from an EMBL/GenBank/DDBJ whole genome shotgun (WGS) entry which is preliminary data.</text>
</comment>
<gene>
    <name evidence="6" type="ORF">GIB67_008367</name>
</gene>
<dbReference type="Proteomes" id="UP000541444">
    <property type="component" value="Unassembled WGS sequence"/>
</dbReference>
<proteinExistence type="inferred from homology"/>
<dbReference type="OrthoDB" id="941679at2759"/>
<dbReference type="FunFam" id="3.20.20.80:FF:000010">
    <property type="entry name" value="glucan endo-1,3-beta-glucosidase, basic"/>
    <property type="match status" value="1"/>
</dbReference>
<protein>
    <recommendedName>
        <fullName evidence="8">Beta-1,3-glucanase</fullName>
    </recommendedName>
</protein>
<dbReference type="GO" id="GO:0005975">
    <property type="term" value="P:carbohydrate metabolic process"/>
    <property type="evidence" value="ECO:0007669"/>
    <property type="project" value="InterPro"/>
</dbReference>
<evidence type="ECO:0000256" key="5">
    <source>
        <dbReference type="RuleBase" id="RU004336"/>
    </source>
</evidence>
<dbReference type="Gene3D" id="3.20.20.80">
    <property type="entry name" value="Glycosidases"/>
    <property type="match status" value="1"/>
</dbReference>
<dbReference type="PANTHER" id="PTHR32227">
    <property type="entry name" value="GLUCAN ENDO-1,3-BETA-GLUCOSIDASE BG1-RELATED-RELATED"/>
    <property type="match status" value="1"/>
</dbReference>
<accession>A0A7J7N5P8</accession>
<evidence type="ECO:0000256" key="4">
    <source>
        <dbReference type="RuleBase" id="RU004335"/>
    </source>
</evidence>
<dbReference type="EMBL" id="JACGCM010001055">
    <property type="protein sequence ID" value="KAF6162238.1"/>
    <property type="molecule type" value="Genomic_DNA"/>
</dbReference>
<evidence type="ECO:0000256" key="1">
    <source>
        <dbReference type="ARBA" id="ARBA00008773"/>
    </source>
</evidence>
<evidence type="ECO:0008006" key="8">
    <source>
        <dbReference type="Google" id="ProtNLM"/>
    </source>
</evidence>
<organism evidence="6 7">
    <name type="scientific">Kingdonia uniflora</name>
    <dbReference type="NCBI Taxonomy" id="39325"/>
    <lineage>
        <taxon>Eukaryota</taxon>
        <taxon>Viridiplantae</taxon>
        <taxon>Streptophyta</taxon>
        <taxon>Embryophyta</taxon>
        <taxon>Tracheophyta</taxon>
        <taxon>Spermatophyta</taxon>
        <taxon>Magnoliopsida</taxon>
        <taxon>Ranunculales</taxon>
        <taxon>Circaeasteraceae</taxon>
        <taxon>Kingdonia</taxon>
    </lineage>
</organism>